<dbReference type="PANTHER" id="PTHR33164:SF43">
    <property type="entry name" value="HTH-TYPE TRANSCRIPTIONAL REPRESSOR YETL"/>
    <property type="match status" value="1"/>
</dbReference>
<dbReference type="Gene3D" id="1.10.10.10">
    <property type="entry name" value="Winged helix-like DNA-binding domain superfamily/Winged helix DNA-binding domain"/>
    <property type="match status" value="1"/>
</dbReference>
<dbReference type="InterPro" id="IPR039422">
    <property type="entry name" value="MarR/SlyA-like"/>
</dbReference>
<name>A0ABV7EET6_9SPHN</name>
<protein>
    <submittedName>
        <fullName evidence="2">MarR family winged helix-turn-helix transcriptional regulator</fullName>
    </submittedName>
</protein>
<dbReference type="InterPro" id="IPR000835">
    <property type="entry name" value="HTH_MarR-typ"/>
</dbReference>
<gene>
    <name evidence="2" type="ORF">ACFODK_10025</name>
</gene>
<organism evidence="2 3">
    <name type="scientific">Alteraurantiacibacter lauratis</name>
    <dbReference type="NCBI Taxonomy" id="2054627"/>
    <lineage>
        <taxon>Bacteria</taxon>
        <taxon>Pseudomonadati</taxon>
        <taxon>Pseudomonadota</taxon>
        <taxon>Alphaproteobacteria</taxon>
        <taxon>Sphingomonadales</taxon>
        <taxon>Erythrobacteraceae</taxon>
        <taxon>Alteraurantiacibacter</taxon>
    </lineage>
</organism>
<dbReference type="RefSeq" id="WP_336919443.1">
    <property type="nucleotide sequence ID" value="NZ_JBANRN010000010.1"/>
</dbReference>
<dbReference type="EMBL" id="JBHRSU010000031">
    <property type="protein sequence ID" value="MFC3101228.1"/>
    <property type="molecule type" value="Genomic_DNA"/>
</dbReference>
<dbReference type="PRINTS" id="PR00598">
    <property type="entry name" value="HTHMARR"/>
</dbReference>
<dbReference type="Pfam" id="PF12802">
    <property type="entry name" value="MarR_2"/>
    <property type="match status" value="1"/>
</dbReference>
<proteinExistence type="predicted"/>
<dbReference type="Proteomes" id="UP001595378">
    <property type="component" value="Unassembled WGS sequence"/>
</dbReference>
<evidence type="ECO:0000259" key="1">
    <source>
        <dbReference type="PROSITE" id="PS50995"/>
    </source>
</evidence>
<dbReference type="PANTHER" id="PTHR33164">
    <property type="entry name" value="TRANSCRIPTIONAL REGULATOR, MARR FAMILY"/>
    <property type="match status" value="1"/>
</dbReference>
<feature type="domain" description="HTH marR-type" evidence="1">
    <location>
        <begin position="1"/>
        <end position="139"/>
    </location>
</feature>
<keyword evidence="3" id="KW-1185">Reference proteome</keyword>
<dbReference type="SUPFAM" id="SSF46785">
    <property type="entry name" value="Winged helix' DNA-binding domain"/>
    <property type="match status" value="1"/>
</dbReference>
<dbReference type="InterPro" id="IPR036390">
    <property type="entry name" value="WH_DNA-bd_sf"/>
</dbReference>
<dbReference type="SMART" id="SM00347">
    <property type="entry name" value="HTH_MARR"/>
    <property type="match status" value="1"/>
</dbReference>
<comment type="caution">
    <text evidence="2">The sequence shown here is derived from an EMBL/GenBank/DDBJ whole genome shotgun (WGS) entry which is preliminary data.</text>
</comment>
<evidence type="ECO:0000313" key="2">
    <source>
        <dbReference type="EMBL" id="MFC3101228.1"/>
    </source>
</evidence>
<dbReference type="InterPro" id="IPR036388">
    <property type="entry name" value="WH-like_DNA-bd_sf"/>
</dbReference>
<dbReference type="PROSITE" id="PS50995">
    <property type="entry name" value="HTH_MARR_2"/>
    <property type="match status" value="1"/>
</dbReference>
<sequence>MEPQHRPLLEVSKQLAWTFLRLQRLLDRLLAGSDASVAKIRLLAYVADEPRRSTDIATFFGHSPRTVTQAIDALEAIGHLRRCPMTGDRRAKLIEITEEGRALLQRAQPVYVQILDETVGRLPPEELAAMDAALVKLSAFIEAAEQRADQSESD</sequence>
<accession>A0ABV7EET6</accession>
<evidence type="ECO:0000313" key="3">
    <source>
        <dbReference type="Proteomes" id="UP001595378"/>
    </source>
</evidence>
<reference evidence="3" key="1">
    <citation type="journal article" date="2019" name="Int. J. Syst. Evol. Microbiol.">
        <title>The Global Catalogue of Microorganisms (GCM) 10K type strain sequencing project: providing services to taxonomists for standard genome sequencing and annotation.</title>
        <authorList>
            <consortium name="The Broad Institute Genomics Platform"/>
            <consortium name="The Broad Institute Genome Sequencing Center for Infectious Disease"/>
            <person name="Wu L."/>
            <person name="Ma J."/>
        </authorList>
    </citation>
    <scope>NUCLEOTIDE SEQUENCE [LARGE SCALE GENOMIC DNA]</scope>
    <source>
        <strain evidence="3">KCTC 52606</strain>
    </source>
</reference>